<dbReference type="PROSITE" id="PS51257">
    <property type="entry name" value="PROKAR_LIPOPROTEIN"/>
    <property type="match status" value="1"/>
</dbReference>
<dbReference type="InterPro" id="IPR029058">
    <property type="entry name" value="AB_hydrolase_fold"/>
</dbReference>
<dbReference type="NCBIfam" id="TIGR03502">
    <property type="entry name" value="lipase_Pla1_cef"/>
    <property type="match status" value="1"/>
</dbReference>
<dbReference type="EMBL" id="JBBMQS010000004">
    <property type="protein sequence ID" value="MEM5497312.1"/>
    <property type="molecule type" value="Genomic_DNA"/>
</dbReference>
<sequence length="872" mass="90271">MNKLLLSASIAAVLGLTGCNGDSVADIETNTPVEKPFARVVFDPANSDLNLPNDLLMLPSGNFFDFTLNTEGDAVFDGGNPEHALSALDGWSTQNPFSIRVTLPTGLDIDASSVNGASIKLFKATQALEGTSATCQAIAAVAAAPGVPCELGEELVYGVDFIASYTNEGSGSIAVIPLKPLASSQGHMLVVTDALLDTDGKSVKGSSSWELARQDINTLPLATEEQLQLQTLVNSLVDVVIPSGIEREAISYAAYFSTVSAGTVMDSIKNLQIAGYATAFGATMAATGGDVATAATVARDYLPQLNVSAEGITKAFDVLAPALLSEAELAQLTAVGLNTCAGLVTNIMDTSSALNEVATKTFATAGPFCAATRIEGEVKLPYYLSTTNPLGDWWRAMCTSGATLQLMGAETVTSLIQAGAVGPNDELCQVASQGQLRDLDLSSLGIDDPRNLTKFNPLPMAQGTNEDDESTPFNEAGTETLGVQFTVPDESVIAMLSAATGGVIEVPTKPEDGWPVIIVQHGITGQKENALVVAAAFSLAGFATVAIDHPLHGARGFSFADGTNVNASTNSPTDYMNLASLITARDNLRQSGTDTLGLRLALNAINDASGMVDVDTSKVHFISQSLGSISGMNTLANANTPFEGDFAPFSDMYNVDTAVLNVPSGGVANFLFESPDFGPLIKGSLLAASSEDFVAFLGQYAAANGLTAEAAIRPAFSAFYGALEDAPKAEIDATFSQFVFAAQTILDAGDPINYAQQMAGNTPTLMQLVVGGGVNDDGTTALTDQVNPVVTSLPLSGGIPLSQVMGLEQVSATIQGDATQNGVVYFSAGAHQSLFVPTPSVAATAEMQNQAVNYFTSEGTDIVISDESVVAN</sequence>
<dbReference type="RefSeq" id="WP_342881382.1">
    <property type="nucleotide sequence ID" value="NZ_JBBMQS010000004.1"/>
</dbReference>
<dbReference type="InterPro" id="IPR025920">
    <property type="entry name" value="Lipase_bact_N"/>
</dbReference>
<gene>
    <name evidence="2" type="ORF">WNY77_07920</name>
</gene>
<dbReference type="Pfam" id="PF12262">
    <property type="entry name" value="Lipase_bact_N"/>
    <property type="match status" value="1"/>
</dbReference>
<dbReference type="InterPro" id="IPR020009">
    <property type="entry name" value="VolA/Pla-1/cef"/>
</dbReference>
<dbReference type="Gene3D" id="3.40.50.1820">
    <property type="entry name" value="alpha/beta hydrolase"/>
    <property type="match status" value="1"/>
</dbReference>
<keyword evidence="3" id="KW-1185">Reference proteome</keyword>
<accession>A0ABU9STW5</accession>
<name>A0ABU9STW5_9ALTE</name>
<evidence type="ECO:0000313" key="2">
    <source>
        <dbReference type="EMBL" id="MEM5497312.1"/>
    </source>
</evidence>
<reference evidence="2 3" key="1">
    <citation type="submission" date="2024-03" db="EMBL/GenBank/DDBJ databases">
        <title>Community enrichment and isolation of bacterial strains for fucoidan degradation.</title>
        <authorList>
            <person name="Sichert A."/>
        </authorList>
    </citation>
    <scope>NUCLEOTIDE SEQUENCE [LARGE SCALE GENOMIC DNA]</scope>
    <source>
        <strain evidence="2 3">AS12</strain>
    </source>
</reference>
<dbReference type="SUPFAM" id="SSF53474">
    <property type="entry name" value="alpha/beta-Hydrolases"/>
    <property type="match status" value="1"/>
</dbReference>
<proteinExistence type="predicted"/>
<feature type="domain" description="Bacterial virulence factor lipase N-terminal" evidence="1">
    <location>
        <begin position="77"/>
        <end position="269"/>
    </location>
</feature>
<organism evidence="2 3">
    <name type="scientific">Paraglaciecola mesophila</name>
    <dbReference type="NCBI Taxonomy" id="197222"/>
    <lineage>
        <taxon>Bacteria</taxon>
        <taxon>Pseudomonadati</taxon>
        <taxon>Pseudomonadota</taxon>
        <taxon>Gammaproteobacteria</taxon>
        <taxon>Alteromonadales</taxon>
        <taxon>Alteromonadaceae</taxon>
        <taxon>Paraglaciecola</taxon>
    </lineage>
</organism>
<comment type="caution">
    <text evidence="2">The sequence shown here is derived from an EMBL/GenBank/DDBJ whole genome shotgun (WGS) entry which is preliminary data.</text>
</comment>
<protein>
    <submittedName>
        <fullName evidence="2">VolA/Pla-1 family phospholipase</fullName>
    </submittedName>
</protein>
<dbReference type="Proteomes" id="UP001461163">
    <property type="component" value="Unassembled WGS sequence"/>
</dbReference>
<evidence type="ECO:0000313" key="3">
    <source>
        <dbReference type="Proteomes" id="UP001461163"/>
    </source>
</evidence>
<evidence type="ECO:0000259" key="1">
    <source>
        <dbReference type="Pfam" id="PF12262"/>
    </source>
</evidence>